<dbReference type="InterPro" id="IPR009078">
    <property type="entry name" value="Ferritin-like_SF"/>
</dbReference>
<keyword evidence="1" id="KW-0560">Oxidoreductase</keyword>
<dbReference type="SUPFAM" id="SSF47240">
    <property type="entry name" value="Ferritin-like"/>
    <property type="match status" value="1"/>
</dbReference>
<sequence>MSMTAVTEEILLDRIKSGKLIEDSSQATERYIEGLKRTLIVSADTELISAPAYMNATKDFSTLPGVNNYITVMGIVQDELGHAHIAYRMLRDLGVDTEELVYERKPEKFKHPYAFDVPLESFTELIVGNGFYDRAGFVLLSDIHHNTSYGPWKRALVKVDREENFHLRHGEKWMKAFSKDPEKKEELQRAVDWMFPLTLEWFGLPDGKKQHNEQIEYGYKGSTNDQLRQTWMSHTVPLCESLGLDVPAHYDEEQYRYVIDFPFPAQFDAEEKRWKFEDGAISWEDVLKRWKARGPKNEEFVNHLQRGYKELYANGKN</sequence>
<protein>
    <submittedName>
        <fullName evidence="1">1,2-phenylacetyl-CoA epoxidase, subunit A</fullName>
        <ecNumber evidence="1">1.14.13.149</ecNumber>
    </submittedName>
</protein>
<dbReference type="Gene3D" id="1.20.1260.10">
    <property type="match status" value="1"/>
</dbReference>
<dbReference type="EC" id="1.14.13.149" evidence="1"/>
<dbReference type="EMBL" id="CADCVD010000026">
    <property type="protein sequence ID" value="CAA9431414.1"/>
    <property type="molecule type" value="Genomic_DNA"/>
</dbReference>
<dbReference type="GO" id="GO:0097266">
    <property type="term" value="F:phenylacetyl-CoA 1,2-epoxidase activity"/>
    <property type="evidence" value="ECO:0007669"/>
    <property type="project" value="UniProtKB-EC"/>
</dbReference>
<dbReference type="InterPro" id="IPR007814">
    <property type="entry name" value="PaaA_PaaC"/>
</dbReference>
<dbReference type="PANTHER" id="PTHR30458">
    <property type="entry name" value="PHENYLACETIC ACID DEGRADATION PROTEIN PAA"/>
    <property type="match status" value="1"/>
</dbReference>
<gene>
    <name evidence="1" type="ORF">AVDCRST_MAG37-637</name>
</gene>
<proteinExistence type="predicted"/>
<dbReference type="GO" id="GO:0005829">
    <property type="term" value="C:cytosol"/>
    <property type="evidence" value="ECO:0007669"/>
    <property type="project" value="TreeGrafter"/>
</dbReference>
<dbReference type="AlphaFoldDB" id="A0A6J4Q5Y3"/>
<evidence type="ECO:0000313" key="1">
    <source>
        <dbReference type="EMBL" id="CAA9431414.1"/>
    </source>
</evidence>
<name>A0A6J4Q5Y3_9ACTN</name>
<dbReference type="InterPro" id="IPR052703">
    <property type="entry name" value="Aromatic_CoA_ox/epox"/>
</dbReference>
<dbReference type="GO" id="GO:0010124">
    <property type="term" value="P:phenylacetate catabolic process"/>
    <property type="evidence" value="ECO:0007669"/>
    <property type="project" value="InterPro"/>
</dbReference>
<accession>A0A6J4Q5Y3</accession>
<dbReference type="Pfam" id="PF05138">
    <property type="entry name" value="PaaA_PaaC"/>
    <property type="match status" value="1"/>
</dbReference>
<organism evidence="1">
    <name type="scientific">uncultured Rubrobacteraceae bacterium</name>
    <dbReference type="NCBI Taxonomy" id="349277"/>
    <lineage>
        <taxon>Bacteria</taxon>
        <taxon>Bacillati</taxon>
        <taxon>Actinomycetota</taxon>
        <taxon>Rubrobacteria</taxon>
        <taxon>Rubrobacterales</taxon>
        <taxon>Rubrobacteraceae</taxon>
        <taxon>environmental samples</taxon>
    </lineage>
</organism>
<dbReference type="PANTHER" id="PTHR30458:SF0">
    <property type="entry name" value="1,2-PHENYLACETYL-COA EPOXIDASE, SUBUNIT C"/>
    <property type="match status" value="1"/>
</dbReference>
<dbReference type="InterPro" id="IPR012347">
    <property type="entry name" value="Ferritin-like"/>
</dbReference>
<reference evidence="1" key="1">
    <citation type="submission" date="2020-02" db="EMBL/GenBank/DDBJ databases">
        <authorList>
            <person name="Meier V. D."/>
        </authorList>
    </citation>
    <scope>NUCLEOTIDE SEQUENCE</scope>
    <source>
        <strain evidence="1">AVDCRST_MAG37</strain>
    </source>
</reference>